<accession>A0A7Z2ZWT5</accession>
<dbReference type="InterPro" id="IPR036812">
    <property type="entry name" value="NAD(P)_OxRdtase_dom_sf"/>
</dbReference>
<evidence type="ECO:0000259" key="1">
    <source>
        <dbReference type="Pfam" id="PF00248"/>
    </source>
</evidence>
<protein>
    <submittedName>
        <fullName evidence="2">Aldo/keto reductase</fullName>
    </submittedName>
</protein>
<dbReference type="AlphaFoldDB" id="A0A7Z2ZWT5"/>
<reference evidence="2 3" key="1">
    <citation type="submission" date="2020-04" db="EMBL/GenBank/DDBJ databases">
        <title>Genome sequencing of novel species.</title>
        <authorList>
            <person name="Heo J."/>
            <person name="Kim S.-J."/>
            <person name="Kim J.-S."/>
            <person name="Hong S.-B."/>
            <person name="Kwon S.-W."/>
        </authorList>
    </citation>
    <scope>NUCLEOTIDE SEQUENCE [LARGE SCALE GENOMIC DNA]</scope>
    <source>
        <strain evidence="2 3">GN2-R2</strain>
    </source>
</reference>
<dbReference type="InterPro" id="IPR023210">
    <property type="entry name" value="NADP_OxRdtase_dom"/>
</dbReference>
<dbReference type="SUPFAM" id="SSF51430">
    <property type="entry name" value="NAD(P)-linked oxidoreductase"/>
    <property type="match status" value="1"/>
</dbReference>
<feature type="domain" description="NADP-dependent oxidoreductase" evidence="1">
    <location>
        <begin position="15"/>
        <end position="315"/>
    </location>
</feature>
<dbReference type="Proteomes" id="UP000502415">
    <property type="component" value="Chromosome"/>
</dbReference>
<name>A0A7Z2ZWT5_9BURK</name>
<dbReference type="PANTHER" id="PTHR43312:SF1">
    <property type="entry name" value="NADP-DEPENDENT OXIDOREDUCTASE DOMAIN-CONTAINING PROTEIN"/>
    <property type="match status" value="1"/>
</dbReference>
<evidence type="ECO:0000313" key="2">
    <source>
        <dbReference type="EMBL" id="QJE03477.1"/>
    </source>
</evidence>
<dbReference type="Gene3D" id="3.20.20.100">
    <property type="entry name" value="NADP-dependent oxidoreductase domain"/>
    <property type="match status" value="1"/>
</dbReference>
<dbReference type="KEGG" id="mfy:HH212_19530"/>
<dbReference type="CDD" id="cd19086">
    <property type="entry name" value="AKR_AKR11C1"/>
    <property type="match status" value="1"/>
</dbReference>
<sequence>MHLRQFGKDDLRVPEIGLGCWQLGGGWRDDWDDAVARQTLEQAYAAGVRFIDTADVYGDGASERSIGAYLAERRPRDLTIATKLGRAGIYPDGYTRGALRDATLRSIERLGVERLDLTQLHCVPTEVLRQGRVFEWLRELQQEGLIQRWGASVESSEEGMICLEQDGLASLQVIFNIFRQKPAEELLPRAAARGVAIIVRLPLASGLLGGKITRATTFRADDHRNFNQDGQQFNVGETFAGLGQQRGVEAAERVAALVPPGMTMAQMALRWILDHPAVTVVIPGASSPAQVQGNVSASSLAPLPDALHAALAQVYRDNVREHIRGPY</sequence>
<evidence type="ECO:0000313" key="3">
    <source>
        <dbReference type="Proteomes" id="UP000502415"/>
    </source>
</evidence>
<dbReference type="InterPro" id="IPR053135">
    <property type="entry name" value="AKR2_Oxidoreductase"/>
</dbReference>
<dbReference type="Pfam" id="PF00248">
    <property type="entry name" value="Aldo_ket_red"/>
    <property type="match status" value="1"/>
</dbReference>
<organism evidence="2 3">
    <name type="scientific">Massilia forsythiae</name>
    <dbReference type="NCBI Taxonomy" id="2728020"/>
    <lineage>
        <taxon>Bacteria</taxon>
        <taxon>Pseudomonadati</taxon>
        <taxon>Pseudomonadota</taxon>
        <taxon>Betaproteobacteria</taxon>
        <taxon>Burkholderiales</taxon>
        <taxon>Oxalobacteraceae</taxon>
        <taxon>Telluria group</taxon>
        <taxon>Massilia</taxon>
    </lineage>
</organism>
<proteinExistence type="predicted"/>
<gene>
    <name evidence="2" type="ORF">HH212_19530</name>
</gene>
<keyword evidence="3" id="KW-1185">Reference proteome</keyword>
<dbReference type="EMBL" id="CP051685">
    <property type="protein sequence ID" value="QJE03477.1"/>
    <property type="molecule type" value="Genomic_DNA"/>
</dbReference>
<dbReference type="PANTHER" id="PTHR43312">
    <property type="entry name" value="D-THREO-ALDOSE 1-DEHYDROGENASE"/>
    <property type="match status" value="1"/>
</dbReference>